<protein>
    <submittedName>
        <fullName evidence="2">Uncharacterized protein</fullName>
    </submittedName>
</protein>
<sequence>MNYRLLALSGIYGVMLHALLCLLAVPFLALWGAQPTWWQQALMFVLTYPLPVSLLPDSWTLPVILLNGAYWGIILYSVGRLLVRVWRGLKPHWQ</sequence>
<keyword evidence="1" id="KW-1133">Transmembrane helix</keyword>
<organism evidence="2 3">
    <name type="scientific">Hymenobacter cellulosilyticus</name>
    <dbReference type="NCBI Taxonomy" id="2932248"/>
    <lineage>
        <taxon>Bacteria</taxon>
        <taxon>Pseudomonadati</taxon>
        <taxon>Bacteroidota</taxon>
        <taxon>Cytophagia</taxon>
        <taxon>Cytophagales</taxon>
        <taxon>Hymenobacteraceae</taxon>
        <taxon>Hymenobacter</taxon>
    </lineage>
</organism>
<keyword evidence="1" id="KW-0812">Transmembrane</keyword>
<dbReference type="AlphaFoldDB" id="A0A8T9Q0R0"/>
<reference evidence="2" key="1">
    <citation type="submission" date="2022-04" db="EMBL/GenBank/DDBJ databases">
        <title>Hymenobacter sp. isolated from the air.</title>
        <authorList>
            <person name="Won M."/>
            <person name="Lee C.-M."/>
            <person name="Woen H.-Y."/>
            <person name="Kwon S.-W."/>
        </authorList>
    </citation>
    <scope>NUCLEOTIDE SEQUENCE</scope>
    <source>
        <strain evidence="2">5116S-3</strain>
    </source>
</reference>
<evidence type="ECO:0000313" key="2">
    <source>
        <dbReference type="EMBL" id="UOQ71366.1"/>
    </source>
</evidence>
<evidence type="ECO:0000313" key="3">
    <source>
        <dbReference type="Proteomes" id="UP000831796"/>
    </source>
</evidence>
<feature type="transmembrane region" description="Helical" evidence="1">
    <location>
        <begin position="12"/>
        <end position="33"/>
    </location>
</feature>
<keyword evidence="1" id="KW-0472">Membrane</keyword>
<dbReference type="KEGG" id="hcu:MUN79_22495"/>
<evidence type="ECO:0000256" key="1">
    <source>
        <dbReference type="SAM" id="Phobius"/>
    </source>
</evidence>
<dbReference type="Proteomes" id="UP000831796">
    <property type="component" value="Chromosome"/>
</dbReference>
<dbReference type="EMBL" id="CP095046">
    <property type="protein sequence ID" value="UOQ71366.1"/>
    <property type="molecule type" value="Genomic_DNA"/>
</dbReference>
<name>A0A8T9Q0R0_9BACT</name>
<dbReference type="RefSeq" id="WP_244674773.1">
    <property type="nucleotide sequence ID" value="NZ_CP095046.1"/>
</dbReference>
<keyword evidence="3" id="KW-1185">Reference proteome</keyword>
<gene>
    <name evidence="2" type="ORF">MUN79_22495</name>
</gene>
<accession>A0A8T9Q0R0</accession>
<proteinExistence type="predicted"/>
<feature type="transmembrane region" description="Helical" evidence="1">
    <location>
        <begin position="59"/>
        <end position="83"/>
    </location>
</feature>